<accession>A0A4C1Z579</accession>
<dbReference type="AlphaFoldDB" id="A0A4C1Z579"/>
<reference evidence="1 2" key="1">
    <citation type="journal article" date="2019" name="Commun. Biol.">
        <title>The bagworm genome reveals a unique fibroin gene that provides high tensile strength.</title>
        <authorList>
            <person name="Kono N."/>
            <person name="Nakamura H."/>
            <person name="Ohtoshi R."/>
            <person name="Tomita M."/>
            <person name="Numata K."/>
            <person name="Arakawa K."/>
        </authorList>
    </citation>
    <scope>NUCLEOTIDE SEQUENCE [LARGE SCALE GENOMIC DNA]</scope>
</reference>
<sequence>MYRSGMPCAWSSSVEDSISTKYHATNDCGGCIVRQERYYIQRPASANYRGIRPDRGATPLRLYRQRPDTISPQLGTSIRETARWILTPSTPKPLFP</sequence>
<gene>
    <name evidence="1" type="ORF">EVAR_64508_1</name>
</gene>
<protein>
    <submittedName>
        <fullName evidence="1">Uncharacterized protein</fullName>
    </submittedName>
</protein>
<keyword evidence="2" id="KW-1185">Reference proteome</keyword>
<dbReference type="EMBL" id="BGZK01001531">
    <property type="protein sequence ID" value="GBP81807.1"/>
    <property type="molecule type" value="Genomic_DNA"/>
</dbReference>
<proteinExistence type="predicted"/>
<dbReference type="Proteomes" id="UP000299102">
    <property type="component" value="Unassembled WGS sequence"/>
</dbReference>
<evidence type="ECO:0000313" key="2">
    <source>
        <dbReference type="Proteomes" id="UP000299102"/>
    </source>
</evidence>
<name>A0A4C1Z579_EUMVA</name>
<comment type="caution">
    <text evidence="1">The sequence shown here is derived from an EMBL/GenBank/DDBJ whole genome shotgun (WGS) entry which is preliminary data.</text>
</comment>
<evidence type="ECO:0000313" key="1">
    <source>
        <dbReference type="EMBL" id="GBP81807.1"/>
    </source>
</evidence>
<organism evidence="1 2">
    <name type="scientific">Eumeta variegata</name>
    <name type="common">Bagworm moth</name>
    <name type="synonym">Eumeta japonica</name>
    <dbReference type="NCBI Taxonomy" id="151549"/>
    <lineage>
        <taxon>Eukaryota</taxon>
        <taxon>Metazoa</taxon>
        <taxon>Ecdysozoa</taxon>
        <taxon>Arthropoda</taxon>
        <taxon>Hexapoda</taxon>
        <taxon>Insecta</taxon>
        <taxon>Pterygota</taxon>
        <taxon>Neoptera</taxon>
        <taxon>Endopterygota</taxon>
        <taxon>Lepidoptera</taxon>
        <taxon>Glossata</taxon>
        <taxon>Ditrysia</taxon>
        <taxon>Tineoidea</taxon>
        <taxon>Psychidae</taxon>
        <taxon>Oiketicinae</taxon>
        <taxon>Eumeta</taxon>
    </lineage>
</organism>